<evidence type="ECO:0000313" key="3">
    <source>
        <dbReference type="Proteomes" id="UP000026961"/>
    </source>
</evidence>
<dbReference type="EnsemblPlants" id="OGLUM02G16010.2">
    <property type="protein sequence ID" value="OGLUM02G16010.2"/>
    <property type="gene ID" value="OGLUM02G16010"/>
</dbReference>
<dbReference type="Gramene" id="OGLUM02G16010.2">
    <property type="protein sequence ID" value="OGLUM02G16010.2"/>
    <property type="gene ID" value="OGLUM02G16010"/>
</dbReference>
<reference evidence="2" key="1">
    <citation type="submission" date="2015-04" db="UniProtKB">
        <authorList>
            <consortium name="EnsemblPlants"/>
        </authorList>
    </citation>
    <scope>IDENTIFICATION</scope>
</reference>
<dbReference type="HOGENOM" id="CLU_2162506_0_0_1"/>
<evidence type="ECO:0000256" key="1">
    <source>
        <dbReference type="SAM" id="MobiDB-lite"/>
    </source>
</evidence>
<protein>
    <submittedName>
        <fullName evidence="2">Uncharacterized protein</fullName>
    </submittedName>
</protein>
<accession>A0A0D9YRY7</accession>
<dbReference type="Proteomes" id="UP000026961">
    <property type="component" value="Chromosome 2"/>
</dbReference>
<name>A0A0D9YRY7_9ORYZ</name>
<sequence length="129" mass="14078">MARLPLALLLSNRSPCHGPPPSPPSRAATSYAPLAPATSRASNSGREATVLCAPRPRRIQIHPCSADLILSPPHFLLTSNTTNKSWTMKSAVPCCCEWMKKLSQMSTGMFPCGFAYNYIDFSKGCFRCM</sequence>
<organism evidence="2">
    <name type="scientific">Oryza glumipatula</name>
    <dbReference type="NCBI Taxonomy" id="40148"/>
    <lineage>
        <taxon>Eukaryota</taxon>
        <taxon>Viridiplantae</taxon>
        <taxon>Streptophyta</taxon>
        <taxon>Embryophyta</taxon>
        <taxon>Tracheophyta</taxon>
        <taxon>Spermatophyta</taxon>
        <taxon>Magnoliopsida</taxon>
        <taxon>Liliopsida</taxon>
        <taxon>Poales</taxon>
        <taxon>Poaceae</taxon>
        <taxon>BOP clade</taxon>
        <taxon>Oryzoideae</taxon>
        <taxon>Oryzeae</taxon>
        <taxon>Oryzinae</taxon>
        <taxon>Oryza</taxon>
    </lineage>
</organism>
<keyword evidence="3" id="KW-1185">Reference proteome</keyword>
<proteinExistence type="predicted"/>
<dbReference type="AlphaFoldDB" id="A0A0D9YRY7"/>
<reference evidence="2" key="2">
    <citation type="submission" date="2018-05" db="EMBL/GenBank/DDBJ databases">
        <title>OgluRS3 (Oryza glumaepatula Reference Sequence Version 3).</title>
        <authorList>
            <person name="Zhang J."/>
            <person name="Kudrna D."/>
            <person name="Lee S."/>
            <person name="Talag J."/>
            <person name="Welchert J."/>
            <person name="Wing R.A."/>
        </authorList>
    </citation>
    <scope>NUCLEOTIDE SEQUENCE [LARGE SCALE GENOMIC DNA]</scope>
</reference>
<feature type="region of interest" description="Disordered" evidence="1">
    <location>
        <begin position="12"/>
        <end position="47"/>
    </location>
</feature>
<evidence type="ECO:0000313" key="2">
    <source>
        <dbReference type="EnsemblPlants" id="OGLUM02G16010.2"/>
    </source>
</evidence>